<feature type="chain" id="PRO_5032680964" evidence="8">
    <location>
        <begin position="18"/>
        <end position="427"/>
    </location>
</feature>
<keyword evidence="10" id="KW-1185">Reference proteome</keyword>
<dbReference type="Gene3D" id="2.40.160.60">
    <property type="entry name" value="Outer membrane protein transport protein (OMPP1/FadL/TodX)"/>
    <property type="match status" value="1"/>
</dbReference>
<dbReference type="GO" id="GO:0015483">
    <property type="term" value="F:long-chain fatty acid transporting porin activity"/>
    <property type="evidence" value="ECO:0007669"/>
    <property type="project" value="TreeGrafter"/>
</dbReference>
<dbReference type="RefSeq" id="WP_193150478.1">
    <property type="nucleotide sequence ID" value="NZ_CP041235.1"/>
</dbReference>
<evidence type="ECO:0000256" key="1">
    <source>
        <dbReference type="ARBA" id="ARBA00004571"/>
    </source>
</evidence>
<evidence type="ECO:0000313" key="9">
    <source>
        <dbReference type="EMBL" id="QOP44336.1"/>
    </source>
</evidence>
<evidence type="ECO:0000256" key="7">
    <source>
        <dbReference type="ARBA" id="ARBA00023237"/>
    </source>
</evidence>
<keyword evidence="6" id="KW-0472">Membrane</keyword>
<evidence type="ECO:0000256" key="4">
    <source>
        <dbReference type="ARBA" id="ARBA00022692"/>
    </source>
</evidence>
<dbReference type="PANTHER" id="PTHR35093">
    <property type="entry name" value="OUTER MEMBRANE PROTEIN NMB0088-RELATED"/>
    <property type="match status" value="1"/>
</dbReference>
<evidence type="ECO:0000256" key="2">
    <source>
        <dbReference type="ARBA" id="ARBA00008163"/>
    </source>
</evidence>
<evidence type="ECO:0000313" key="10">
    <source>
        <dbReference type="Proteomes" id="UP000593719"/>
    </source>
</evidence>
<proteinExistence type="inferred from homology"/>
<evidence type="ECO:0000256" key="5">
    <source>
        <dbReference type="ARBA" id="ARBA00022729"/>
    </source>
</evidence>
<dbReference type="AlphaFoldDB" id="A0A7M1B477"/>
<keyword evidence="4" id="KW-0812">Transmembrane</keyword>
<dbReference type="SUPFAM" id="SSF56935">
    <property type="entry name" value="Porins"/>
    <property type="match status" value="1"/>
</dbReference>
<organism evidence="9 10">
    <name type="scientific">Sulfurimonas sediminis</name>
    <dbReference type="NCBI Taxonomy" id="2590020"/>
    <lineage>
        <taxon>Bacteria</taxon>
        <taxon>Pseudomonadati</taxon>
        <taxon>Campylobacterota</taxon>
        <taxon>Epsilonproteobacteria</taxon>
        <taxon>Campylobacterales</taxon>
        <taxon>Sulfurimonadaceae</taxon>
        <taxon>Sulfurimonas</taxon>
    </lineage>
</organism>
<protein>
    <submittedName>
        <fullName evidence="9">Aromatic hydrocarbon degradation protein</fullName>
    </submittedName>
</protein>
<reference evidence="9 10" key="1">
    <citation type="submission" date="2019-06" db="EMBL/GenBank/DDBJ databases">
        <title>Sulfurimonas gotlandica sp. nov., a chemoautotrophic and psychrotolerant epsilonproteobacterium isolated from a pelagic redoxcline, and an emended description of the genus Sulfurimonas.</title>
        <authorList>
            <person name="Wang S."/>
            <person name="Jiang L."/>
            <person name="Shao Z."/>
        </authorList>
    </citation>
    <scope>NUCLEOTIDE SEQUENCE [LARGE SCALE GENOMIC DNA]</scope>
    <source>
        <strain evidence="9 10">S2-6</strain>
    </source>
</reference>
<accession>A0A7M1B477</accession>
<gene>
    <name evidence="9" type="ORF">FJR45_10420</name>
</gene>
<dbReference type="KEGG" id="ssei:FJR45_10420"/>
<evidence type="ECO:0000256" key="3">
    <source>
        <dbReference type="ARBA" id="ARBA00022452"/>
    </source>
</evidence>
<keyword evidence="3" id="KW-1134">Transmembrane beta strand</keyword>
<dbReference type="PANTHER" id="PTHR35093:SF8">
    <property type="entry name" value="OUTER MEMBRANE PROTEIN NMB0088-RELATED"/>
    <property type="match status" value="1"/>
</dbReference>
<keyword evidence="5 8" id="KW-0732">Signal</keyword>
<keyword evidence="7" id="KW-0998">Cell outer membrane</keyword>
<feature type="signal peptide" evidence="8">
    <location>
        <begin position="1"/>
        <end position="17"/>
    </location>
</feature>
<sequence length="427" mass="45721">MKKTAFLSLVTASILMAGGYKIPETSTNSVALGGANVAHTKNADAAYDNPANMIFMEDAQHIEADLMYVGLSSTNFKGTYAKTLTGAEELNSEKQTFILPSLHYVSPKLGENGVRVGLSITVPAGLSRQWEEGSAKLVSQEFTLKIVEVSPSVAYKITDTLAFAFGFRAVHTNGVVKSSESAIVNASPLATSYISRDLEGSSLDFGYNLALAYHPTKALELAATYRSNVNLTVEGSAVLSSTAALGGAIPAGSYSGEASVSIPLPATLMLAGAYTFEKTKTTVELVYEKTYWSAYKSLDFEYDGSLTNPVLIAAFDNPKPKNWKDTNTFRLGITQELDRVTLRAGAIYDNTPTPESTLNFESPGSNAYSFSFGGRYQIDDKIDVGLSALYSIKKDRTVTTPTNINGLDGTFSNSRALLVSAGLGYKF</sequence>
<evidence type="ECO:0000256" key="6">
    <source>
        <dbReference type="ARBA" id="ARBA00023136"/>
    </source>
</evidence>
<name>A0A7M1B477_9BACT</name>
<dbReference type="EMBL" id="CP041235">
    <property type="protein sequence ID" value="QOP44336.1"/>
    <property type="molecule type" value="Genomic_DNA"/>
</dbReference>
<dbReference type="Proteomes" id="UP000593719">
    <property type="component" value="Chromosome"/>
</dbReference>
<comment type="subcellular location">
    <subcellularLocation>
        <location evidence="1">Cell outer membrane</location>
        <topology evidence="1">Multi-pass membrane protein</topology>
    </subcellularLocation>
</comment>
<dbReference type="Pfam" id="PF03349">
    <property type="entry name" value="Toluene_X"/>
    <property type="match status" value="1"/>
</dbReference>
<dbReference type="GO" id="GO:0009279">
    <property type="term" value="C:cell outer membrane"/>
    <property type="evidence" value="ECO:0007669"/>
    <property type="project" value="UniProtKB-SubCell"/>
</dbReference>
<dbReference type="InterPro" id="IPR005017">
    <property type="entry name" value="OMPP1/FadL/TodX"/>
</dbReference>
<evidence type="ECO:0000256" key="8">
    <source>
        <dbReference type="SAM" id="SignalP"/>
    </source>
</evidence>
<comment type="similarity">
    <text evidence="2">Belongs to the OmpP1/FadL family.</text>
</comment>